<evidence type="ECO:0000256" key="1">
    <source>
        <dbReference type="SAM" id="MobiDB-lite"/>
    </source>
</evidence>
<gene>
    <name evidence="2" type="ORF">KSP40_PGU008116</name>
</gene>
<keyword evidence="3" id="KW-1185">Reference proteome</keyword>
<feature type="region of interest" description="Disordered" evidence="1">
    <location>
        <begin position="141"/>
        <end position="162"/>
    </location>
</feature>
<accession>A0ABR2LTZ9</accession>
<dbReference type="PANTHER" id="PTHR36807:SF2">
    <property type="entry name" value="PHOSPHOGLYCOLATE PHOSPHATASE"/>
    <property type="match status" value="1"/>
</dbReference>
<dbReference type="EMBL" id="JBBWWR010000015">
    <property type="protein sequence ID" value="KAK8949944.1"/>
    <property type="molecule type" value="Genomic_DNA"/>
</dbReference>
<dbReference type="Proteomes" id="UP001412067">
    <property type="component" value="Unassembled WGS sequence"/>
</dbReference>
<sequence>MYLTYLQFLVHQIKITFMANIHYEHFRLSRHRSPSFPTAIAACHVSSLENMPPGHCSACSEIRAAMIKFPASTPILVCAKGGRGLNEKLLKCYCWGALVDPENTAPTNLVSAMNQVLLMVSAIFAYMAGVVPQRSRLDFTSDSTKKGFGSSSTTYGRSEISENESSSKADAVWVEVNKKLLGALDANLDNRAVVVDIEGRVREKFLKGFKSPFLDPGGPMVAREKIRGEEGKGATIFGVGRPNMTPAIAVRRRKCANALLAGDTRVALLSA</sequence>
<name>A0ABR2LTZ9_9ASPA</name>
<dbReference type="PANTHER" id="PTHR36807">
    <property type="entry name" value="PHOSPHOGLYCOLATE PHOSPHATASE"/>
    <property type="match status" value="1"/>
</dbReference>
<comment type="caution">
    <text evidence="2">The sequence shown here is derived from an EMBL/GenBank/DDBJ whole genome shotgun (WGS) entry which is preliminary data.</text>
</comment>
<reference evidence="2 3" key="1">
    <citation type="journal article" date="2022" name="Nat. Plants">
        <title>Genomes of leafy and leafless Platanthera orchids illuminate the evolution of mycoheterotrophy.</title>
        <authorList>
            <person name="Li M.H."/>
            <person name="Liu K.W."/>
            <person name="Li Z."/>
            <person name="Lu H.C."/>
            <person name="Ye Q.L."/>
            <person name="Zhang D."/>
            <person name="Wang J.Y."/>
            <person name="Li Y.F."/>
            <person name="Zhong Z.M."/>
            <person name="Liu X."/>
            <person name="Yu X."/>
            <person name="Liu D.K."/>
            <person name="Tu X.D."/>
            <person name="Liu B."/>
            <person name="Hao Y."/>
            <person name="Liao X.Y."/>
            <person name="Jiang Y.T."/>
            <person name="Sun W.H."/>
            <person name="Chen J."/>
            <person name="Chen Y.Q."/>
            <person name="Ai Y."/>
            <person name="Zhai J.W."/>
            <person name="Wu S.S."/>
            <person name="Zhou Z."/>
            <person name="Hsiao Y.Y."/>
            <person name="Wu W.L."/>
            <person name="Chen Y.Y."/>
            <person name="Lin Y.F."/>
            <person name="Hsu J.L."/>
            <person name="Li C.Y."/>
            <person name="Wang Z.W."/>
            <person name="Zhao X."/>
            <person name="Zhong W.Y."/>
            <person name="Ma X.K."/>
            <person name="Ma L."/>
            <person name="Huang J."/>
            <person name="Chen G.Z."/>
            <person name="Huang M.Z."/>
            <person name="Huang L."/>
            <person name="Peng D.H."/>
            <person name="Luo Y.B."/>
            <person name="Zou S.Q."/>
            <person name="Chen S.P."/>
            <person name="Lan S."/>
            <person name="Tsai W.C."/>
            <person name="Van de Peer Y."/>
            <person name="Liu Z.J."/>
        </authorList>
    </citation>
    <scope>NUCLEOTIDE SEQUENCE [LARGE SCALE GENOMIC DNA]</scope>
    <source>
        <strain evidence="2">Lor288</strain>
    </source>
</reference>
<protein>
    <submittedName>
        <fullName evidence="2">Uncharacterized protein</fullName>
    </submittedName>
</protein>
<organism evidence="2 3">
    <name type="scientific">Platanthera guangdongensis</name>
    <dbReference type="NCBI Taxonomy" id="2320717"/>
    <lineage>
        <taxon>Eukaryota</taxon>
        <taxon>Viridiplantae</taxon>
        <taxon>Streptophyta</taxon>
        <taxon>Embryophyta</taxon>
        <taxon>Tracheophyta</taxon>
        <taxon>Spermatophyta</taxon>
        <taxon>Magnoliopsida</taxon>
        <taxon>Liliopsida</taxon>
        <taxon>Asparagales</taxon>
        <taxon>Orchidaceae</taxon>
        <taxon>Orchidoideae</taxon>
        <taxon>Orchideae</taxon>
        <taxon>Orchidinae</taxon>
        <taxon>Platanthera</taxon>
    </lineage>
</organism>
<evidence type="ECO:0000313" key="2">
    <source>
        <dbReference type="EMBL" id="KAK8949944.1"/>
    </source>
</evidence>
<evidence type="ECO:0000313" key="3">
    <source>
        <dbReference type="Proteomes" id="UP001412067"/>
    </source>
</evidence>
<proteinExistence type="predicted"/>